<name>A0A538SFL1_UNCEI</name>
<evidence type="ECO:0000256" key="6">
    <source>
        <dbReference type="ARBA" id="ARBA00023049"/>
    </source>
</evidence>
<dbReference type="GO" id="GO:0046872">
    <property type="term" value="F:metal ion binding"/>
    <property type="evidence" value="ECO:0007669"/>
    <property type="project" value="UniProtKB-KW"/>
</dbReference>
<dbReference type="PANTHER" id="PTHR22726:SF1">
    <property type="entry name" value="METALLOENDOPEPTIDASE OMA1, MITOCHONDRIAL"/>
    <property type="match status" value="1"/>
</dbReference>
<dbReference type="Pfam" id="PF01435">
    <property type="entry name" value="Peptidase_M48"/>
    <property type="match status" value="1"/>
</dbReference>
<evidence type="ECO:0000256" key="2">
    <source>
        <dbReference type="ARBA" id="ARBA00022670"/>
    </source>
</evidence>
<keyword evidence="2" id="KW-0645">Protease</keyword>
<evidence type="ECO:0000313" key="9">
    <source>
        <dbReference type="EMBL" id="TMQ50159.1"/>
    </source>
</evidence>
<comment type="caution">
    <text evidence="9">The sequence shown here is derived from an EMBL/GenBank/DDBJ whole genome shotgun (WGS) entry which is preliminary data.</text>
</comment>
<evidence type="ECO:0000256" key="3">
    <source>
        <dbReference type="ARBA" id="ARBA00022723"/>
    </source>
</evidence>
<evidence type="ECO:0000256" key="4">
    <source>
        <dbReference type="ARBA" id="ARBA00022801"/>
    </source>
</evidence>
<dbReference type="GO" id="GO:0004222">
    <property type="term" value="F:metalloendopeptidase activity"/>
    <property type="evidence" value="ECO:0007669"/>
    <property type="project" value="InterPro"/>
</dbReference>
<sequence>MVARGRSERAALLSPGTPTHRTRTLALAAALLGLAGCATNPVSGRREFSLVSPAQELQIGREGYPAVLKEYGVYQDPQLQAYVDSVGHRLAKVSHLPDLEWHFTLLDDPTVNAFAMPGGYIYITRGIIAHLNSEAQLAGVLGHEIGHVTARHTAQRITQQQIAGLGLGVAGIVSEGFRRYSDAAQSALGIIFLKYSRDDETQADQLGVEYATKAGYDPREIPSTYAVLKRVSERSGQRMPAFLSTHPDPGDREQRTSELARQAAAGKTGLLIRNKAHVQRLEGVVFGDDPRHGYFEGGHFYHPELGFEMVFPSGWKTQNGHEAVAAVEPDQRAGMQLTLAEAGEQSPSEYVASLERGGKVATARGEPETIGGFPAWAGRLLVDLQGGGQGTFAGAFVRKADRMFEIVGRSTQPGDVLEGAILASARSFRGLADARRLAATPDRVHVVTLSESGTFGEVVPRLGPQALSLEDTEILNNAEGDEPVSAGQVLKIVRPGKK</sequence>
<feature type="domain" description="Peptidase M48" evidence="8">
    <location>
        <begin position="77"/>
        <end position="256"/>
    </location>
</feature>
<proteinExistence type="predicted"/>
<dbReference type="GO" id="GO:0016020">
    <property type="term" value="C:membrane"/>
    <property type="evidence" value="ECO:0007669"/>
    <property type="project" value="TreeGrafter"/>
</dbReference>
<keyword evidence="3" id="KW-0479">Metal-binding</keyword>
<dbReference type="CDD" id="cd07333">
    <property type="entry name" value="M48C_bepA_like"/>
    <property type="match status" value="1"/>
</dbReference>
<keyword evidence="6" id="KW-0482">Metalloprotease</keyword>
<dbReference type="PANTHER" id="PTHR22726">
    <property type="entry name" value="METALLOENDOPEPTIDASE OMA1"/>
    <property type="match status" value="1"/>
</dbReference>
<dbReference type="Gene3D" id="3.30.2010.10">
    <property type="entry name" value="Metalloproteases ('zincins'), catalytic domain"/>
    <property type="match status" value="1"/>
</dbReference>
<evidence type="ECO:0000313" key="10">
    <source>
        <dbReference type="Proteomes" id="UP000320184"/>
    </source>
</evidence>
<reference evidence="9 10" key="1">
    <citation type="journal article" date="2019" name="Nat. Microbiol.">
        <title>Mediterranean grassland soil C-N compound turnover is dependent on rainfall and depth, and is mediated by genomically divergent microorganisms.</title>
        <authorList>
            <person name="Diamond S."/>
            <person name="Andeer P.F."/>
            <person name="Li Z."/>
            <person name="Crits-Christoph A."/>
            <person name="Burstein D."/>
            <person name="Anantharaman K."/>
            <person name="Lane K.R."/>
            <person name="Thomas B.C."/>
            <person name="Pan C."/>
            <person name="Northen T.R."/>
            <person name="Banfield J.F."/>
        </authorList>
    </citation>
    <scope>NUCLEOTIDE SEQUENCE [LARGE SCALE GENOMIC DNA]</scope>
    <source>
        <strain evidence="9">WS_3</strain>
    </source>
</reference>
<dbReference type="AlphaFoldDB" id="A0A538SFL1"/>
<keyword evidence="4" id="KW-0378">Hydrolase</keyword>
<dbReference type="InterPro" id="IPR001915">
    <property type="entry name" value="Peptidase_M48"/>
</dbReference>
<keyword evidence="5" id="KW-0862">Zinc</keyword>
<gene>
    <name evidence="9" type="ORF">E6K73_08440</name>
</gene>
<organism evidence="9 10">
    <name type="scientific">Eiseniibacteriota bacterium</name>
    <dbReference type="NCBI Taxonomy" id="2212470"/>
    <lineage>
        <taxon>Bacteria</taxon>
        <taxon>Candidatus Eiseniibacteriota</taxon>
    </lineage>
</organism>
<evidence type="ECO:0000256" key="7">
    <source>
        <dbReference type="SAM" id="MobiDB-lite"/>
    </source>
</evidence>
<evidence type="ECO:0000256" key="5">
    <source>
        <dbReference type="ARBA" id="ARBA00022833"/>
    </source>
</evidence>
<dbReference type="InterPro" id="IPR051156">
    <property type="entry name" value="Mito/Outer_Membr_Metalloprot"/>
</dbReference>
<dbReference type="Proteomes" id="UP000320184">
    <property type="component" value="Unassembled WGS sequence"/>
</dbReference>
<feature type="region of interest" description="Disordered" evidence="7">
    <location>
        <begin position="237"/>
        <end position="256"/>
    </location>
</feature>
<evidence type="ECO:0000256" key="1">
    <source>
        <dbReference type="ARBA" id="ARBA00001947"/>
    </source>
</evidence>
<protein>
    <submittedName>
        <fullName evidence="9">Peptidase M48</fullName>
    </submittedName>
</protein>
<dbReference type="GO" id="GO:0051603">
    <property type="term" value="P:proteolysis involved in protein catabolic process"/>
    <property type="evidence" value="ECO:0007669"/>
    <property type="project" value="TreeGrafter"/>
</dbReference>
<accession>A0A538SFL1</accession>
<comment type="cofactor">
    <cofactor evidence="1">
        <name>Zn(2+)</name>
        <dbReference type="ChEBI" id="CHEBI:29105"/>
    </cofactor>
</comment>
<evidence type="ECO:0000259" key="8">
    <source>
        <dbReference type="Pfam" id="PF01435"/>
    </source>
</evidence>
<dbReference type="EMBL" id="VBOT01000105">
    <property type="protein sequence ID" value="TMQ50159.1"/>
    <property type="molecule type" value="Genomic_DNA"/>
</dbReference>